<dbReference type="CDD" id="cd09009">
    <property type="entry name" value="PNP-EcPNPII_like"/>
    <property type="match status" value="1"/>
</dbReference>
<evidence type="ECO:0000259" key="8">
    <source>
        <dbReference type="Pfam" id="PF01048"/>
    </source>
</evidence>
<dbReference type="EC" id="2.4.2.1" evidence="7"/>
<accession>A0A5E8B440</accession>
<dbReference type="InterPro" id="IPR035994">
    <property type="entry name" value="Nucleoside_phosphorylase_sf"/>
</dbReference>
<reference evidence="9 10" key="1">
    <citation type="submission" date="2019-09" db="EMBL/GenBank/DDBJ databases">
        <authorList>
            <person name="Brejova B."/>
        </authorList>
    </citation>
    <scope>NUCLEOTIDE SEQUENCE [LARGE SCALE GENOMIC DNA]</scope>
</reference>
<dbReference type="GO" id="GO:0009116">
    <property type="term" value="P:nucleoside metabolic process"/>
    <property type="evidence" value="ECO:0007669"/>
    <property type="project" value="InterPro"/>
</dbReference>
<evidence type="ECO:0000313" key="10">
    <source>
        <dbReference type="Proteomes" id="UP000398389"/>
    </source>
</evidence>
<sequence>MTEIYENAKKGADFIVSKYPENFTTPKVAIICGTGLGGIANILHPDSKVEIPYGEIPGFMKSTVQGHAGKLILGYIGSNKIPVICMVGRFHSYEGYDIKDTVFPVRVFTVLGVSVLIATNAAGGLNQSFSIGDIMVIDDHINIPGLAGLHPLKGHNDERFGTRFQPLSDAYDHDLRFLVYQGAESLEISRSIHEGTYAFVSGPTFETRAECRYLQTIGADVVGMSTVPEIIVARHGGLRTLAMSLVTNVAVIDRPPSGKEKLPEKKMDDGIASHEEVLEAGKAASKDIEQIVKYVVNNL</sequence>
<dbReference type="GeneID" id="43579830"/>
<dbReference type="Proteomes" id="UP000398389">
    <property type="component" value="Unassembled WGS sequence"/>
</dbReference>
<keyword evidence="5 7" id="KW-0808">Transferase</keyword>
<proteinExistence type="inferred from homology"/>
<dbReference type="UniPathway" id="UPA00606"/>
<dbReference type="InterPro" id="IPR011268">
    <property type="entry name" value="Purine_phosphorylase"/>
</dbReference>
<dbReference type="PROSITE" id="PS01240">
    <property type="entry name" value="PNP_MTAP_2"/>
    <property type="match status" value="1"/>
</dbReference>
<organism evidence="9 10">
    <name type="scientific">Magnusiomyces paraingens</name>
    <dbReference type="NCBI Taxonomy" id="2606893"/>
    <lineage>
        <taxon>Eukaryota</taxon>
        <taxon>Fungi</taxon>
        <taxon>Dikarya</taxon>
        <taxon>Ascomycota</taxon>
        <taxon>Saccharomycotina</taxon>
        <taxon>Dipodascomycetes</taxon>
        <taxon>Dipodascales</taxon>
        <taxon>Dipodascaceae</taxon>
        <taxon>Magnusiomyces</taxon>
    </lineage>
</organism>
<dbReference type="Pfam" id="PF01048">
    <property type="entry name" value="PNP_UDP_1"/>
    <property type="match status" value="1"/>
</dbReference>
<dbReference type="PANTHER" id="PTHR11904">
    <property type="entry name" value="METHYLTHIOADENOSINE/PURINE NUCLEOSIDE PHOSPHORYLASE"/>
    <property type="match status" value="1"/>
</dbReference>
<evidence type="ECO:0000256" key="6">
    <source>
        <dbReference type="ARBA" id="ARBA00058131"/>
    </source>
</evidence>
<protein>
    <recommendedName>
        <fullName evidence="7">Purine nucleoside phosphorylase</fullName>
        <ecNumber evidence="7">2.4.2.1</ecNumber>
    </recommendedName>
    <alternativeName>
        <fullName evidence="7">Inosine-guanosine phosphorylase</fullName>
    </alternativeName>
</protein>
<evidence type="ECO:0000256" key="3">
    <source>
        <dbReference type="ARBA" id="ARBA00006751"/>
    </source>
</evidence>
<comment type="similarity">
    <text evidence="3 7">Belongs to the PNP/MTAP phosphorylase family.</text>
</comment>
<dbReference type="GO" id="GO:0005737">
    <property type="term" value="C:cytoplasm"/>
    <property type="evidence" value="ECO:0007669"/>
    <property type="project" value="TreeGrafter"/>
</dbReference>
<evidence type="ECO:0000256" key="7">
    <source>
        <dbReference type="PIRNR" id="PIRNR000477"/>
    </source>
</evidence>
<gene>
    <name evidence="9" type="ORF">SAPINGB_P001007</name>
</gene>
<evidence type="ECO:0000256" key="2">
    <source>
        <dbReference type="ARBA" id="ARBA00005058"/>
    </source>
</evidence>
<comment type="function">
    <text evidence="6">The purine nucleoside phosphorylases catalyze the phosphorolytic breakdown of the N-glycosidic bond in the beta-(deoxy)ribonucleoside molecules, with the formation of the corresponding free purine bases and pentose-1-phosphate. Cleaves guanosine and inosine.</text>
</comment>
<evidence type="ECO:0000256" key="5">
    <source>
        <dbReference type="ARBA" id="ARBA00022679"/>
    </source>
</evidence>
<keyword evidence="4 7" id="KW-0328">Glycosyltransferase</keyword>
<dbReference type="PIRSF" id="PIRSF000477">
    <property type="entry name" value="PurNPase"/>
    <property type="match status" value="1"/>
</dbReference>
<dbReference type="PANTHER" id="PTHR11904:SF9">
    <property type="entry name" value="PURINE NUCLEOSIDE PHOSPHORYLASE-RELATED"/>
    <property type="match status" value="1"/>
</dbReference>
<dbReference type="InterPro" id="IPR018099">
    <property type="entry name" value="Purine_phosphorylase-2_CS"/>
</dbReference>
<comment type="pathway">
    <text evidence="2 7">Purine metabolism; purine nucleoside salvage.</text>
</comment>
<keyword evidence="10" id="KW-1185">Reference proteome</keyword>
<dbReference type="NCBIfam" id="TIGR01697">
    <property type="entry name" value="PNPH-PUNA-XAPA"/>
    <property type="match status" value="1"/>
</dbReference>
<evidence type="ECO:0000256" key="4">
    <source>
        <dbReference type="ARBA" id="ARBA00022676"/>
    </source>
</evidence>
<name>A0A5E8B440_9ASCO</name>
<dbReference type="InterPro" id="IPR000845">
    <property type="entry name" value="Nucleoside_phosphorylase_d"/>
</dbReference>
<dbReference type="Gene3D" id="3.40.50.1580">
    <property type="entry name" value="Nucleoside phosphorylase domain"/>
    <property type="match status" value="1"/>
</dbReference>
<dbReference type="GO" id="GO:0004731">
    <property type="term" value="F:purine-nucleoside phosphorylase activity"/>
    <property type="evidence" value="ECO:0007669"/>
    <property type="project" value="UniProtKB-EC"/>
</dbReference>
<evidence type="ECO:0000313" key="9">
    <source>
        <dbReference type="EMBL" id="VVT46021.1"/>
    </source>
</evidence>
<dbReference type="NCBIfam" id="NF006054">
    <property type="entry name" value="PRK08202.1"/>
    <property type="match status" value="1"/>
</dbReference>
<feature type="domain" description="Nucleoside phosphorylase" evidence="8">
    <location>
        <begin position="27"/>
        <end position="296"/>
    </location>
</feature>
<dbReference type="FunFam" id="3.40.50.1580:FF:000004">
    <property type="entry name" value="Purine nucleoside phosphorylase"/>
    <property type="match status" value="1"/>
</dbReference>
<dbReference type="EMBL" id="CABVLU010000001">
    <property type="protein sequence ID" value="VVT46021.1"/>
    <property type="molecule type" value="Genomic_DNA"/>
</dbReference>
<dbReference type="AlphaFoldDB" id="A0A5E8B440"/>
<dbReference type="OrthoDB" id="10261782at2759"/>
<evidence type="ECO:0000256" key="1">
    <source>
        <dbReference type="ARBA" id="ARBA00000755"/>
    </source>
</evidence>
<dbReference type="SUPFAM" id="SSF53167">
    <property type="entry name" value="Purine and uridine phosphorylases"/>
    <property type="match status" value="1"/>
</dbReference>
<dbReference type="RefSeq" id="XP_031851621.1">
    <property type="nucleotide sequence ID" value="XM_031995730.1"/>
</dbReference>
<comment type="catalytic activity">
    <reaction evidence="1">
        <text>a purine D-ribonucleoside + phosphate = a purine nucleobase + alpha-D-ribose 1-phosphate</text>
        <dbReference type="Rhea" id="RHEA:19805"/>
        <dbReference type="ChEBI" id="CHEBI:26386"/>
        <dbReference type="ChEBI" id="CHEBI:43474"/>
        <dbReference type="ChEBI" id="CHEBI:57720"/>
        <dbReference type="ChEBI" id="CHEBI:142355"/>
        <dbReference type="EC" id="2.4.2.1"/>
    </reaction>
</comment>